<keyword evidence="8" id="KW-0675">Receptor</keyword>
<keyword evidence="5 12" id="KW-1133">Transmembrane helix</keyword>
<dbReference type="GO" id="GO:0005886">
    <property type="term" value="C:plasma membrane"/>
    <property type="evidence" value="ECO:0007669"/>
    <property type="project" value="UniProtKB-SubCell"/>
</dbReference>
<evidence type="ECO:0000256" key="2">
    <source>
        <dbReference type="ARBA" id="ARBA00022448"/>
    </source>
</evidence>
<dbReference type="PANTHER" id="PTHR42643">
    <property type="entry name" value="IONOTROPIC RECEPTOR 20A-RELATED"/>
    <property type="match status" value="1"/>
</dbReference>
<organism evidence="14">
    <name type="scientific">Timema genevievae</name>
    <name type="common">Walking stick</name>
    <dbReference type="NCBI Taxonomy" id="629358"/>
    <lineage>
        <taxon>Eukaryota</taxon>
        <taxon>Metazoa</taxon>
        <taxon>Ecdysozoa</taxon>
        <taxon>Arthropoda</taxon>
        <taxon>Hexapoda</taxon>
        <taxon>Insecta</taxon>
        <taxon>Pterygota</taxon>
        <taxon>Neoptera</taxon>
        <taxon>Polyneoptera</taxon>
        <taxon>Phasmatodea</taxon>
        <taxon>Timematodea</taxon>
        <taxon>Timematoidea</taxon>
        <taxon>Timematidae</taxon>
        <taxon>Timema</taxon>
    </lineage>
</organism>
<dbReference type="Pfam" id="PF10613">
    <property type="entry name" value="Lig_chan-Glu_bd"/>
    <property type="match status" value="1"/>
</dbReference>
<evidence type="ECO:0000256" key="11">
    <source>
        <dbReference type="ARBA" id="ARBA00023303"/>
    </source>
</evidence>
<dbReference type="InterPro" id="IPR052192">
    <property type="entry name" value="Insect_Ionotropic_Sensory_Rcpt"/>
</dbReference>
<dbReference type="SUPFAM" id="SSF53850">
    <property type="entry name" value="Periplasmic binding protein-like II"/>
    <property type="match status" value="1"/>
</dbReference>
<reference evidence="14" key="1">
    <citation type="submission" date="2020-11" db="EMBL/GenBank/DDBJ databases">
        <authorList>
            <person name="Tran Van P."/>
        </authorList>
    </citation>
    <scope>NUCLEOTIDE SEQUENCE</scope>
</reference>
<evidence type="ECO:0000256" key="5">
    <source>
        <dbReference type="ARBA" id="ARBA00022989"/>
    </source>
</evidence>
<dbReference type="PANTHER" id="PTHR42643:SF24">
    <property type="entry name" value="IONOTROPIC RECEPTOR 60A"/>
    <property type="match status" value="1"/>
</dbReference>
<evidence type="ECO:0000256" key="10">
    <source>
        <dbReference type="ARBA" id="ARBA00023286"/>
    </source>
</evidence>
<accession>A0A7R9K0I8</accession>
<dbReference type="Gene3D" id="1.10.287.70">
    <property type="match status" value="1"/>
</dbReference>
<dbReference type="GO" id="GO:0015276">
    <property type="term" value="F:ligand-gated monoatomic ion channel activity"/>
    <property type="evidence" value="ECO:0007669"/>
    <property type="project" value="InterPro"/>
</dbReference>
<gene>
    <name evidence="14" type="ORF">TGEB3V08_LOCUS6597</name>
</gene>
<feature type="transmembrane region" description="Helical" evidence="12">
    <location>
        <begin position="97"/>
        <end position="120"/>
    </location>
</feature>
<evidence type="ECO:0000256" key="1">
    <source>
        <dbReference type="ARBA" id="ARBA00004651"/>
    </source>
</evidence>
<comment type="subcellular location">
    <subcellularLocation>
        <location evidence="1">Cell membrane</location>
        <topology evidence="1">Multi-pass membrane protein</topology>
    </subcellularLocation>
</comment>
<keyword evidence="7 12" id="KW-0472">Membrane</keyword>
<dbReference type="EMBL" id="OE841746">
    <property type="protein sequence ID" value="CAD7596951.1"/>
    <property type="molecule type" value="Genomic_DNA"/>
</dbReference>
<feature type="transmembrane region" description="Helical" evidence="12">
    <location>
        <begin position="132"/>
        <end position="151"/>
    </location>
</feature>
<dbReference type="InterPro" id="IPR019594">
    <property type="entry name" value="Glu/Gly-bd"/>
</dbReference>
<proteinExistence type="predicted"/>
<evidence type="ECO:0000256" key="7">
    <source>
        <dbReference type="ARBA" id="ARBA00023136"/>
    </source>
</evidence>
<evidence type="ECO:0000256" key="12">
    <source>
        <dbReference type="SAM" id="Phobius"/>
    </source>
</evidence>
<keyword evidence="4 12" id="KW-0812">Transmembrane</keyword>
<evidence type="ECO:0000256" key="4">
    <source>
        <dbReference type="ARBA" id="ARBA00022692"/>
    </source>
</evidence>
<protein>
    <recommendedName>
        <fullName evidence="13">Ionotropic glutamate receptor L-glutamate and glycine-binding domain-containing protein</fullName>
    </recommendedName>
</protein>
<dbReference type="AlphaFoldDB" id="A0A7R9K0I8"/>
<keyword evidence="9" id="KW-0325">Glycoprotein</keyword>
<evidence type="ECO:0000313" key="14">
    <source>
        <dbReference type="EMBL" id="CAD7596951.1"/>
    </source>
</evidence>
<dbReference type="Gene3D" id="3.40.190.10">
    <property type="entry name" value="Periplasmic binding protein-like II"/>
    <property type="match status" value="1"/>
</dbReference>
<keyword evidence="3" id="KW-1003">Cell membrane</keyword>
<keyword evidence="10" id="KW-1071">Ligand-gated ion channel</keyword>
<evidence type="ECO:0000256" key="8">
    <source>
        <dbReference type="ARBA" id="ARBA00023170"/>
    </source>
</evidence>
<keyword evidence="6" id="KW-0406">Ion transport</keyword>
<sequence>MIVEVSHDNAGRTQLTNMVVAKDKTFGRMTKNGSWNGIIGMLLREEVDMALTIMAWMSERAAILDYVTTVGEFRVFIRQPSSNLKWKYLGLPVDRKLWLASLSSIFLIVVLQLMTTSFFTRRHNDTTVADQYTLLDSLFIALSGFFCGQAYSTGRAKLFKHASTTGCIGARRTALHTLTSWSTAAEYTTIINTQPMTPSSCSLRVLLLTIYITGWLLMALYSGKITSSLAVRKVILPFNSMEGILADGSYQFTVLKNSAQFNILSKAQGGLEQQVFTHVMNQDLRHYPESSLEGLQQVCGEPRVAFLSLYELVNEYILELNCSIAMLPKVFFRNQMSFTSRRGSPYIRLFNYKILQLHSGGIMNKLRQDTWPEITHEKEDRPIPVELHTN</sequence>
<evidence type="ECO:0000256" key="9">
    <source>
        <dbReference type="ARBA" id="ARBA00023180"/>
    </source>
</evidence>
<feature type="transmembrane region" description="Helical" evidence="12">
    <location>
        <begin position="205"/>
        <end position="223"/>
    </location>
</feature>
<evidence type="ECO:0000256" key="6">
    <source>
        <dbReference type="ARBA" id="ARBA00023065"/>
    </source>
</evidence>
<keyword evidence="11" id="KW-0407">Ion channel</keyword>
<evidence type="ECO:0000259" key="13">
    <source>
        <dbReference type="Pfam" id="PF10613"/>
    </source>
</evidence>
<feature type="domain" description="Ionotropic glutamate receptor L-glutamate and glycine-binding" evidence="13">
    <location>
        <begin position="18"/>
        <end position="68"/>
    </location>
</feature>
<keyword evidence="2" id="KW-0813">Transport</keyword>
<evidence type="ECO:0000256" key="3">
    <source>
        <dbReference type="ARBA" id="ARBA00022475"/>
    </source>
</evidence>
<name>A0A7R9K0I8_TIMGE</name>